<organism evidence="3 4">
    <name type="scientific">Albidovulum sediminis</name>
    <dbReference type="NCBI Taxonomy" id="3066345"/>
    <lineage>
        <taxon>Bacteria</taxon>
        <taxon>Pseudomonadati</taxon>
        <taxon>Pseudomonadota</taxon>
        <taxon>Alphaproteobacteria</taxon>
        <taxon>Rhodobacterales</taxon>
        <taxon>Paracoccaceae</taxon>
        <taxon>Albidovulum</taxon>
    </lineage>
</organism>
<dbReference type="EMBL" id="JAOCQF010000001">
    <property type="protein sequence ID" value="MCT8328263.1"/>
    <property type="molecule type" value="Genomic_DNA"/>
</dbReference>
<feature type="region of interest" description="Disordered" evidence="1">
    <location>
        <begin position="52"/>
        <end position="97"/>
    </location>
</feature>
<feature type="compositionally biased region" description="Low complexity" evidence="1">
    <location>
        <begin position="65"/>
        <end position="87"/>
    </location>
</feature>
<evidence type="ECO:0000256" key="1">
    <source>
        <dbReference type="SAM" id="MobiDB-lite"/>
    </source>
</evidence>
<sequence>MGYSDRTKTVRILSCCALAAVLAAAPGFAPLGGIGWDGAAYAKSDKAGGNGNGGNGNGGNGNGKAKGQSASGKSAAANGKAAKVASADGTLHPSQKGKWNAMNANTNALDAHIANGNFNGTIGALSQVRLAAMAASGAELTPEQQAALDGFVDTSDVMADPQAIADALNEGTDPDTDPQYSVDENGLVDCSANCDGIDDAALAEKQAEADAIAEELEAEAIADAYDQFLEDSKQRIIDESNKPLDEAQQEELFDEMGDKWGLDLTPEEELVEEVPVEGEELAEGEVPVEEEIVLVTE</sequence>
<dbReference type="RefSeq" id="WP_261493701.1">
    <property type="nucleotide sequence ID" value="NZ_JAOCQF010000001.1"/>
</dbReference>
<evidence type="ECO:0000256" key="2">
    <source>
        <dbReference type="SAM" id="SignalP"/>
    </source>
</evidence>
<feature type="signal peptide" evidence="2">
    <location>
        <begin position="1"/>
        <end position="19"/>
    </location>
</feature>
<feature type="chain" id="PRO_5046979438" evidence="2">
    <location>
        <begin position="20"/>
        <end position="297"/>
    </location>
</feature>
<protein>
    <submittedName>
        <fullName evidence="3">Uncharacterized protein</fullName>
    </submittedName>
</protein>
<keyword evidence="2" id="KW-0732">Signal</keyword>
<reference evidence="4" key="1">
    <citation type="submission" date="2023-07" db="EMBL/GenBank/DDBJ databases">
        <title>Defluviimonas sediminis sp. nov., isolated from mangrove sediment.</title>
        <authorList>
            <person name="Liu L."/>
            <person name="Li J."/>
            <person name="Huang Y."/>
            <person name="Pan J."/>
            <person name="Li M."/>
        </authorList>
    </citation>
    <scope>NUCLEOTIDE SEQUENCE [LARGE SCALE GENOMIC DNA]</scope>
    <source>
        <strain evidence="4">FT324</strain>
    </source>
</reference>
<keyword evidence="4" id="KW-1185">Reference proteome</keyword>
<dbReference type="Proteomes" id="UP001205601">
    <property type="component" value="Unassembled WGS sequence"/>
</dbReference>
<name>A0ABT2NH80_9RHOB</name>
<gene>
    <name evidence="3" type="ORF">N5I32_01920</name>
</gene>
<comment type="caution">
    <text evidence="3">The sequence shown here is derived from an EMBL/GenBank/DDBJ whole genome shotgun (WGS) entry which is preliminary data.</text>
</comment>
<proteinExistence type="predicted"/>
<feature type="compositionally biased region" description="Gly residues" evidence="1">
    <location>
        <begin position="52"/>
        <end position="64"/>
    </location>
</feature>
<accession>A0ABT2NH80</accession>
<evidence type="ECO:0000313" key="3">
    <source>
        <dbReference type="EMBL" id="MCT8328263.1"/>
    </source>
</evidence>
<evidence type="ECO:0000313" key="4">
    <source>
        <dbReference type="Proteomes" id="UP001205601"/>
    </source>
</evidence>